<dbReference type="Proteomes" id="UP001596977">
    <property type="component" value="Unassembled WGS sequence"/>
</dbReference>
<dbReference type="InterPro" id="IPR011040">
    <property type="entry name" value="Sialidase"/>
</dbReference>
<evidence type="ECO:0000313" key="2">
    <source>
        <dbReference type="EMBL" id="MFD0945930.1"/>
    </source>
</evidence>
<dbReference type="Gene3D" id="2.120.10.10">
    <property type="match status" value="1"/>
</dbReference>
<dbReference type="EC" id="3.2.1.-" evidence="2"/>
<keyword evidence="2" id="KW-0326">Glycosidase</keyword>
<comment type="caution">
    <text evidence="2">The sequence shown here is derived from an EMBL/GenBank/DDBJ whole genome shotgun (WGS) entry which is preliminary data.</text>
</comment>
<dbReference type="CDD" id="cd15482">
    <property type="entry name" value="Sialidase_non-viral"/>
    <property type="match status" value="1"/>
</dbReference>
<dbReference type="PANTHER" id="PTHR43752:SF2">
    <property type="entry name" value="BNR_ASP-BOX REPEAT FAMILY PROTEIN"/>
    <property type="match status" value="1"/>
</dbReference>
<gene>
    <name evidence="2" type="ORF">ACFQ1E_06225</name>
</gene>
<dbReference type="SUPFAM" id="SSF50939">
    <property type="entry name" value="Sialidases"/>
    <property type="match status" value="1"/>
</dbReference>
<keyword evidence="3" id="KW-1185">Reference proteome</keyword>
<reference evidence="3" key="1">
    <citation type="journal article" date="2019" name="Int. J. Syst. Evol. Microbiol.">
        <title>The Global Catalogue of Microorganisms (GCM) 10K type strain sequencing project: providing services to taxonomists for standard genome sequencing and annotation.</title>
        <authorList>
            <consortium name="The Broad Institute Genomics Platform"/>
            <consortium name="The Broad Institute Genome Sequencing Center for Infectious Disease"/>
            <person name="Wu L."/>
            <person name="Ma J."/>
        </authorList>
    </citation>
    <scope>NUCLEOTIDE SEQUENCE [LARGE SCALE GENOMIC DNA]</scope>
    <source>
        <strain evidence="3">CCUG 62982</strain>
    </source>
</reference>
<proteinExistence type="predicted"/>
<keyword evidence="2" id="KW-0378">Hydrolase</keyword>
<dbReference type="GO" id="GO:0016798">
    <property type="term" value="F:hydrolase activity, acting on glycosyl bonds"/>
    <property type="evidence" value="ECO:0007669"/>
    <property type="project" value="UniProtKB-KW"/>
</dbReference>
<protein>
    <submittedName>
        <fullName evidence="2">Sialidase family protein</fullName>
        <ecNumber evidence="2">3.2.1.-</ecNumber>
    </submittedName>
</protein>
<evidence type="ECO:0000313" key="3">
    <source>
        <dbReference type="Proteomes" id="UP001596977"/>
    </source>
</evidence>
<dbReference type="InterPro" id="IPR036278">
    <property type="entry name" value="Sialidase_sf"/>
</dbReference>
<sequence>MMIKKFSPPRPAKDADHAIVYRRENEFCAWPHTMGFWQTGAGELVQNFMAMEAEYGDPAKISHDQLGERGGRATRMVTVRSSDLGKTWGDPVYDLYPRLTAPKEGEPKNLAEYGPFDFLDADTIVANGSWEFGKPESRSFIRISKDAGHSWTPPAELPLDGLFSLSAINSSMVRPDGRVLLFLTEVSEDGWNRRPLVYGSLDDGSEFRFMSFVTPKQDPYGAADGNWNCTYRFGGHRWFYPRGQMLPNGRILCMMRCQRDPTGVMWSEVYYSDDGGQTWGFLSRVNDFGAPGSLVQMPDGRLVVVYGYRVRPYGLRAVVSEDQGKTWGPEIVVRDDGGSWDLGYPNAWATDDGRVGVIYYFNSKHDPVQANGGVRHIARSFFSID</sequence>
<name>A0ABW3H6D7_9SPHN</name>
<evidence type="ECO:0000259" key="1">
    <source>
        <dbReference type="Pfam" id="PF13088"/>
    </source>
</evidence>
<dbReference type="EMBL" id="JBHTJG010000002">
    <property type="protein sequence ID" value="MFD0945930.1"/>
    <property type="molecule type" value="Genomic_DNA"/>
</dbReference>
<dbReference type="Pfam" id="PF13088">
    <property type="entry name" value="BNR_2"/>
    <property type="match status" value="1"/>
</dbReference>
<organism evidence="2 3">
    <name type="scientific">Sphingomonas canadensis</name>
    <dbReference type="NCBI Taxonomy" id="1219257"/>
    <lineage>
        <taxon>Bacteria</taxon>
        <taxon>Pseudomonadati</taxon>
        <taxon>Pseudomonadota</taxon>
        <taxon>Alphaproteobacteria</taxon>
        <taxon>Sphingomonadales</taxon>
        <taxon>Sphingomonadaceae</taxon>
        <taxon>Sphingomonas</taxon>
    </lineage>
</organism>
<feature type="domain" description="Sialidase" evidence="1">
    <location>
        <begin position="136"/>
        <end position="357"/>
    </location>
</feature>
<dbReference type="PANTHER" id="PTHR43752">
    <property type="entry name" value="BNR/ASP-BOX REPEAT FAMILY PROTEIN"/>
    <property type="match status" value="1"/>
</dbReference>
<accession>A0ABW3H6D7</accession>